<dbReference type="VEuPathDB" id="FungiDB:HpaG814060"/>
<dbReference type="EnsemblProtists" id="HpaT814060">
    <property type="protein sequence ID" value="HpaP814060"/>
    <property type="gene ID" value="HpaG814060"/>
</dbReference>
<dbReference type="InParanoid" id="M4C4P2"/>
<accession>M4C4P2</accession>
<dbReference type="EMBL" id="ABWE02003181">
    <property type="status" value="NOT_ANNOTATED_CDS"/>
    <property type="molecule type" value="Genomic_DNA"/>
</dbReference>
<reference evidence="2" key="1">
    <citation type="journal article" date="2010" name="Science">
        <title>Signatures of adaptation to obligate biotrophy in the Hyaloperonospora arabidopsidis genome.</title>
        <authorList>
            <person name="Baxter L."/>
            <person name="Tripathy S."/>
            <person name="Ishaque N."/>
            <person name="Boot N."/>
            <person name="Cabral A."/>
            <person name="Kemen E."/>
            <person name="Thines M."/>
            <person name="Ah-Fong A."/>
            <person name="Anderson R."/>
            <person name="Badejoko W."/>
            <person name="Bittner-Eddy P."/>
            <person name="Boore J.L."/>
            <person name="Chibucos M.C."/>
            <person name="Coates M."/>
            <person name="Dehal P."/>
            <person name="Delehaunty K."/>
            <person name="Dong S."/>
            <person name="Downton P."/>
            <person name="Dumas B."/>
            <person name="Fabro G."/>
            <person name="Fronick C."/>
            <person name="Fuerstenberg S.I."/>
            <person name="Fulton L."/>
            <person name="Gaulin E."/>
            <person name="Govers F."/>
            <person name="Hughes L."/>
            <person name="Humphray S."/>
            <person name="Jiang R.H."/>
            <person name="Judelson H."/>
            <person name="Kamoun S."/>
            <person name="Kyung K."/>
            <person name="Meijer H."/>
            <person name="Minx P."/>
            <person name="Morris P."/>
            <person name="Nelson J."/>
            <person name="Phuntumart V."/>
            <person name="Qutob D."/>
            <person name="Rehmany A."/>
            <person name="Rougon-Cardoso A."/>
            <person name="Ryden P."/>
            <person name="Torto-Alalibo T."/>
            <person name="Studholme D."/>
            <person name="Wang Y."/>
            <person name="Win J."/>
            <person name="Wood J."/>
            <person name="Clifton S.W."/>
            <person name="Rogers J."/>
            <person name="Van den Ackerveken G."/>
            <person name="Jones J.D."/>
            <person name="McDowell J.M."/>
            <person name="Beynon J."/>
            <person name="Tyler B.M."/>
        </authorList>
    </citation>
    <scope>NUCLEOTIDE SEQUENCE [LARGE SCALE GENOMIC DNA]</scope>
    <source>
        <strain evidence="2">Emoy2</strain>
    </source>
</reference>
<organism evidence="1 2">
    <name type="scientific">Hyaloperonospora arabidopsidis (strain Emoy2)</name>
    <name type="common">Downy mildew agent</name>
    <name type="synonym">Peronospora arabidopsidis</name>
    <dbReference type="NCBI Taxonomy" id="559515"/>
    <lineage>
        <taxon>Eukaryota</taxon>
        <taxon>Sar</taxon>
        <taxon>Stramenopiles</taxon>
        <taxon>Oomycota</taxon>
        <taxon>Peronosporomycetes</taxon>
        <taxon>Peronosporales</taxon>
        <taxon>Peronosporaceae</taxon>
        <taxon>Hyaloperonospora</taxon>
    </lineage>
</organism>
<dbReference type="AlphaFoldDB" id="M4C4P2"/>
<evidence type="ECO:0000313" key="2">
    <source>
        <dbReference type="Proteomes" id="UP000011713"/>
    </source>
</evidence>
<name>M4C4P2_HYAAE</name>
<proteinExistence type="predicted"/>
<keyword evidence="2" id="KW-1185">Reference proteome</keyword>
<dbReference type="HOGENOM" id="CLU_2817931_0_0_1"/>
<evidence type="ECO:0000313" key="1">
    <source>
        <dbReference type="EnsemblProtists" id="HpaP814060"/>
    </source>
</evidence>
<reference evidence="1" key="2">
    <citation type="submission" date="2015-06" db="UniProtKB">
        <authorList>
            <consortium name="EnsemblProtists"/>
        </authorList>
    </citation>
    <scope>IDENTIFICATION</scope>
    <source>
        <strain evidence="1">Emoy2</strain>
    </source>
</reference>
<sequence length="67" mass="7557">MAEWESVGKDEAIIHAHMQRARTVSAECGKEKETKGIDVGQGSRRMRWALVFGRTETAGFALLCERY</sequence>
<protein>
    <submittedName>
        <fullName evidence="1">Uncharacterized protein</fullName>
    </submittedName>
</protein>
<dbReference type="Proteomes" id="UP000011713">
    <property type="component" value="Unassembled WGS sequence"/>
</dbReference>